<dbReference type="Gene3D" id="3.10.20.720">
    <property type="match status" value="1"/>
</dbReference>
<protein>
    <submittedName>
        <fullName evidence="1">Central kinetochore subunit</fullName>
    </submittedName>
</protein>
<evidence type="ECO:0000313" key="1">
    <source>
        <dbReference type="EMBL" id="OVF09081.1"/>
    </source>
</evidence>
<dbReference type="GO" id="GO:0007059">
    <property type="term" value="P:chromosome segregation"/>
    <property type="evidence" value="ECO:0007669"/>
    <property type="project" value="InterPro"/>
</dbReference>
<dbReference type="Proteomes" id="UP000195602">
    <property type="component" value="Unassembled WGS sequence"/>
</dbReference>
<name>A0AA91Q0E0_CLALS</name>
<dbReference type="EMBL" id="LYUB02000006">
    <property type="protein sequence ID" value="OVF09081.1"/>
    <property type="molecule type" value="Genomic_DNA"/>
</dbReference>
<dbReference type="InterPro" id="IPR007902">
    <property type="entry name" value="Chl4/mis15/CENP-N"/>
</dbReference>
<dbReference type="Pfam" id="PF05238">
    <property type="entry name" value="CENP-N"/>
    <property type="match status" value="1"/>
</dbReference>
<dbReference type="AlphaFoldDB" id="A0AA91Q0E0"/>
<organism evidence="1 2">
    <name type="scientific">Clavispora lusitaniae</name>
    <name type="common">Candida lusitaniae</name>
    <dbReference type="NCBI Taxonomy" id="36911"/>
    <lineage>
        <taxon>Eukaryota</taxon>
        <taxon>Fungi</taxon>
        <taxon>Dikarya</taxon>
        <taxon>Ascomycota</taxon>
        <taxon>Saccharomycotina</taxon>
        <taxon>Pichiomycetes</taxon>
        <taxon>Metschnikowiaceae</taxon>
        <taxon>Clavispora</taxon>
    </lineage>
</organism>
<reference evidence="1 2" key="1">
    <citation type="submission" date="2017-04" db="EMBL/GenBank/DDBJ databases">
        <title>Draft genome of the yeast Clavispora lusitaniae type strain CBS 6936.</title>
        <authorList>
            <person name="Durrens P."/>
            <person name="Klopp C."/>
            <person name="Biteau N."/>
            <person name="Fitton-Ouhabi V."/>
            <person name="Dementhon K."/>
            <person name="Accoceberry I."/>
            <person name="Sherman D.J."/>
            <person name="Noel T."/>
        </authorList>
    </citation>
    <scope>NUCLEOTIDE SEQUENCE [LARGE SCALE GENOMIC DNA]</scope>
    <source>
        <strain evidence="1 2">CBS 6936</strain>
    </source>
</reference>
<comment type="caution">
    <text evidence="1">The sequence shown here is derived from an EMBL/GenBank/DDBJ whole genome shotgun (WGS) entry which is preliminary data.</text>
</comment>
<dbReference type="KEGG" id="clus:A9F13_06g02233"/>
<gene>
    <name evidence="1" type="ORF">A9F13_06g02233</name>
</gene>
<evidence type="ECO:0000313" key="2">
    <source>
        <dbReference type="Proteomes" id="UP000195602"/>
    </source>
</evidence>
<sequence length="452" mass="50519">MAKPKFSNILPNTYVPVLSKKVLATVLLRLPKSSILSLVSLWPQLKNTQPLLRDAKLSQKEYNRLVRDEAKQMRAEGSKWKKAKLVDRILFEYWPNGLNLLQLAQIDCQLIVDNPNAYYWISSTVKDAWGAQASLSLDPSSFLNRLARELGKMFMSYIYVCTHPNMPLILIRIQVFDLLPFGRQSSRNPEMQKSHITSHKPYFLAVPMNSPHLIHSPGNDLVSEIVLQVVESSLSKSPREVLRLETPSSQKAVRSLESMHILKGCSRFANSMGPWIPYADGEADISPLASLEDHPVISSQSEVCSSAEEKLLKSANIRFKGTASGTIKSDVLFEDNKSLRKRRKSHTEDEEGLPPRTIRKSQFASIAPIRFAEFTIQNDLPSDEHSNEDANGPSNVILKLVGNDVFAGLHELATKSTDPKKSVVDPSKLPGWLTGEEGISCGFIRNGIFTSE</sequence>
<proteinExistence type="predicted"/>
<dbReference type="GO" id="GO:0034080">
    <property type="term" value="P:CENP-A containing chromatin assembly"/>
    <property type="evidence" value="ECO:0007669"/>
    <property type="project" value="InterPro"/>
</dbReference>
<accession>A0AA91Q0E0</accession>